<keyword evidence="1" id="KW-0805">Transcription regulation</keyword>
<dbReference type="InterPro" id="IPR050397">
    <property type="entry name" value="Env_Response_Regulators"/>
</dbReference>
<dbReference type="Proteomes" id="UP000294830">
    <property type="component" value="Unassembled WGS sequence"/>
</dbReference>
<dbReference type="EMBL" id="SLWB01000001">
    <property type="protein sequence ID" value="TCN73054.1"/>
    <property type="molecule type" value="Genomic_DNA"/>
</dbReference>
<keyword evidence="2" id="KW-0238">DNA-binding</keyword>
<dbReference type="PANTHER" id="PTHR24567">
    <property type="entry name" value="CRP FAMILY TRANSCRIPTIONAL REGULATORY PROTEIN"/>
    <property type="match status" value="1"/>
</dbReference>
<dbReference type="PROSITE" id="PS51063">
    <property type="entry name" value="HTH_CRP_2"/>
    <property type="match status" value="1"/>
</dbReference>
<dbReference type="AlphaFoldDB" id="A0A4R2EV88"/>
<dbReference type="PANTHER" id="PTHR24567:SF26">
    <property type="entry name" value="REGULATORY PROTEIN YEIL"/>
    <property type="match status" value="1"/>
</dbReference>
<evidence type="ECO:0000256" key="3">
    <source>
        <dbReference type="ARBA" id="ARBA00023163"/>
    </source>
</evidence>
<dbReference type="Gene3D" id="2.60.120.10">
    <property type="entry name" value="Jelly Rolls"/>
    <property type="match status" value="1"/>
</dbReference>
<keyword evidence="3" id="KW-0804">Transcription</keyword>
<feature type="domain" description="HTH crp-type" evidence="5">
    <location>
        <begin position="144"/>
        <end position="209"/>
    </location>
</feature>
<dbReference type="CDD" id="cd00092">
    <property type="entry name" value="HTH_CRP"/>
    <property type="match status" value="1"/>
</dbReference>
<organism evidence="6 7">
    <name type="scientific">Acetobacteroides hydrogenigenes</name>
    <dbReference type="NCBI Taxonomy" id="979970"/>
    <lineage>
        <taxon>Bacteria</taxon>
        <taxon>Pseudomonadati</taxon>
        <taxon>Bacteroidota</taxon>
        <taxon>Bacteroidia</taxon>
        <taxon>Bacteroidales</taxon>
        <taxon>Rikenellaceae</taxon>
        <taxon>Acetobacteroides</taxon>
    </lineage>
</organism>
<evidence type="ECO:0000256" key="1">
    <source>
        <dbReference type="ARBA" id="ARBA00023015"/>
    </source>
</evidence>
<dbReference type="GO" id="GO:0003677">
    <property type="term" value="F:DNA binding"/>
    <property type="evidence" value="ECO:0007669"/>
    <property type="project" value="UniProtKB-KW"/>
</dbReference>
<gene>
    <name evidence="6" type="ORF">CLV25_101272</name>
</gene>
<evidence type="ECO:0000313" key="6">
    <source>
        <dbReference type="EMBL" id="TCN73054.1"/>
    </source>
</evidence>
<sequence>MDAKSANLFQILSEELRMAVDAQSIRKHFSAGDALFREGSYIGSAAIVAEGVVKIFRVDEDGSSHFLYFLSSGELCVLSALCCMRMRKADMRAVAYTDCEVMFIPSPYPEVWMQEYPEWNRYLLQSFNLRMSELLDTFDSVIFRHLDERLLYYLLQHYNTGGERLYLSHQQIADELNSSREVISRLLKKLEDSGFVEVNRSFVRILPSITKSIQAK</sequence>
<dbReference type="SMART" id="SM00419">
    <property type="entry name" value="HTH_CRP"/>
    <property type="match status" value="1"/>
</dbReference>
<dbReference type="InterPro" id="IPR012318">
    <property type="entry name" value="HTH_CRP"/>
</dbReference>
<protein>
    <submittedName>
        <fullName evidence="6">CRP/FNR family transcriptional regulator</fullName>
    </submittedName>
</protein>
<reference evidence="6 7" key="1">
    <citation type="submission" date="2019-03" db="EMBL/GenBank/DDBJ databases">
        <title>Genomic Encyclopedia of Archaeal and Bacterial Type Strains, Phase II (KMG-II): from individual species to whole genera.</title>
        <authorList>
            <person name="Goeker M."/>
        </authorList>
    </citation>
    <scope>NUCLEOTIDE SEQUENCE [LARGE SCALE GENOMIC DNA]</scope>
    <source>
        <strain evidence="6 7">RL-C</strain>
    </source>
</reference>
<evidence type="ECO:0000259" key="5">
    <source>
        <dbReference type="PROSITE" id="PS51063"/>
    </source>
</evidence>
<accession>A0A4R2EV88</accession>
<dbReference type="GO" id="GO:0005829">
    <property type="term" value="C:cytosol"/>
    <property type="evidence" value="ECO:0007669"/>
    <property type="project" value="TreeGrafter"/>
</dbReference>
<dbReference type="InterPro" id="IPR036390">
    <property type="entry name" value="WH_DNA-bd_sf"/>
</dbReference>
<dbReference type="PRINTS" id="PR00034">
    <property type="entry name" value="HTHCRP"/>
</dbReference>
<proteinExistence type="predicted"/>
<dbReference type="InterPro" id="IPR014710">
    <property type="entry name" value="RmlC-like_jellyroll"/>
</dbReference>
<dbReference type="Pfam" id="PF00027">
    <property type="entry name" value="cNMP_binding"/>
    <property type="match status" value="1"/>
</dbReference>
<dbReference type="Gene3D" id="1.10.10.10">
    <property type="entry name" value="Winged helix-like DNA-binding domain superfamily/Winged helix DNA-binding domain"/>
    <property type="match status" value="1"/>
</dbReference>
<dbReference type="SUPFAM" id="SSF51206">
    <property type="entry name" value="cAMP-binding domain-like"/>
    <property type="match status" value="1"/>
</dbReference>
<dbReference type="RefSeq" id="WP_165876954.1">
    <property type="nucleotide sequence ID" value="NZ_SLWB01000001.1"/>
</dbReference>
<comment type="caution">
    <text evidence="6">The sequence shown here is derived from an EMBL/GenBank/DDBJ whole genome shotgun (WGS) entry which is preliminary data.</text>
</comment>
<dbReference type="PROSITE" id="PS50042">
    <property type="entry name" value="CNMP_BINDING_3"/>
    <property type="match status" value="1"/>
</dbReference>
<evidence type="ECO:0000259" key="4">
    <source>
        <dbReference type="PROSITE" id="PS50042"/>
    </source>
</evidence>
<dbReference type="Pfam" id="PF13545">
    <property type="entry name" value="HTH_Crp_2"/>
    <property type="match status" value="1"/>
</dbReference>
<dbReference type="InterPro" id="IPR018490">
    <property type="entry name" value="cNMP-bd_dom_sf"/>
</dbReference>
<dbReference type="SUPFAM" id="SSF46785">
    <property type="entry name" value="Winged helix' DNA-binding domain"/>
    <property type="match status" value="1"/>
</dbReference>
<evidence type="ECO:0000313" key="7">
    <source>
        <dbReference type="Proteomes" id="UP000294830"/>
    </source>
</evidence>
<dbReference type="CDD" id="cd00038">
    <property type="entry name" value="CAP_ED"/>
    <property type="match status" value="1"/>
</dbReference>
<evidence type="ECO:0000256" key="2">
    <source>
        <dbReference type="ARBA" id="ARBA00023125"/>
    </source>
</evidence>
<feature type="domain" description="Cyclic nucleotide-binding" evidence="4">
    <location>
        <begin position="8"/>
        <end position="104"/>
    </location>
</feature>
<dbReference type="InterPro" id="IPR036388">
    <property type="entry name" value="WH-like_DNA-bd_sf"/>
</dbReference>
<dbReference type="SMART" id="SM00100">
    <property type="entry name" value="cNMP"/>
    <property type="match status" value="1"/>
</dbReference>
<dbReference type="GO" id="GO:0003700">
    <property type="term" value="F:DNA-binding transcription factor activity"/>
    <property type="evidence" value="ECO:0007669"/>
    <property type="project" value="TreeGrafter"/>
</dbReference>
<dbReference type="InterPro" id="IPR000595">
    <property type="entry name" value="cNMP-bd_dom"/>
</dbReference>
<name>A0A4R2EV88_9BACT</name>
<keyword evidence="7" id="KW-1185">Reference proteome</keyword>